<dbReference type="Gramene" id="ONI26539">
    <property type="protein sequence ID" value="ONI26539"/>
    <property type="gene ID" value="PRUPE_1G030800"/>
</dbReference>
<evidence type="ECO:0000313" key="5">
    <source>
        <dbReference type="EMBL" id="ONI26540.1"/>
    </source>
</evidence>
<dbReference type="OrthoDB" id="166375at2759"/>
<accession>A0A251QSV8</accession>
<evidence type="ECO:0000259" key="4">
    <source>
        <dbReference type="PROSITE" id="PS51360"/>
    </source>
</evidence>
<reference evidence="5 6" key="1">
    <citation type="journal article" date="2013" name="Nat. Genet.">
        <title>The high-quality draft genome of peach (Prunus persica) identifies unique patterns of genetic diversity, domestication and genome evolution.</title>
        <authorList>
            <consortium name="International Peach Genome Initiative"/>
            <person name="Verde I."/>
            <person name="Abbott A.G."/>
            <person name="Scalabrin S."/>
            <person name="Jung S."/>
            <person name="Shu S."/>
            <person name="Marroni F."/>
            <person name="Zhebentyayeva T."/>
            <person name="Dettori M.T."/>
            <person name="Grimwood J."/>
            <person name="Cattonaro F."/>
            <person name="Zuccolo A."/>
            <person name="Rossini L."/>
            <person name="Jenkins J."/>
            <person name="Vendramin E."/>
            <person name="Meisel L.A."/>
            <person name="Decroocq V."/>
            <person name="Sosinski B."/>
            <person name="Prochnik S."/>
            <person name="Mitros T."/>
            <person name="Policriti A."/>
            <person name="Cipriani G."/>
            <person name="Dondini L."/>
            <person name="Ficklin S."/>
            <person name="Goodstein D.M."/>
            <person name="Xuan P."/>
            <person name="Del Fabbro C."/>
            <person name="Aramini V."/>
            <person name="Copetti D."/>
            <person name="Gonzalez S."/>
            <person name="Horner D.S."/>
            <person name="Falchi R."/>
            <person name="Lucas S."/>
            <person name="Mica E."/>
            <person name="Maldonado J."/>
            <person name="Lazzari B."/>
            <person name="Bielenberg D."/>
            <person name="Pirona R."/>
            <person name="Miculan M."/>
            <person name="Barakat A."/>
            <person name="Testolin R."/>
            <person name="Stella A."/>
            <person name="Tartarini S."/>
            <person name="Tonutti P."/>
            <person name="Arus P."/>
            <person name="Orellana A."/>
            <person name="Wells C."/>
            <person name="Main D."/>
            <person name="Vizzotto G."/>
            <person name="Silva H."/>
            <person name="Salamini F."/>
            <person name="Schmutz J."/>
            <person name="Morgante M."/>
            <person name="Rokhsar D.S."/>
        </authorList>
    </citation>
    <scope>NUCLEOTIDE SEQUENCE [LARGE SCALE GENOMIC DNA]</scope>
    <source>
        <strain evidence="6">cv. Nemared</strain>
    </source>
</reference>
<dbReference type="Gramene" id="ONI26541">
    <property type="protein sequence ID" value="ONI26541"/>
    <property type="gene ID" value="PRUPE_1G030800"/>
</dbReference>
<dbReference type="SMR" id="A0A251QSV8"/>
<keyword evidence="6" id="KW-1185">Reference proteome</keyword>
<feature type="compositionally biased region" description="Polar residues" evidence="2">
    <location>
        <begin position="65"/>
        <end position="80"/>
    </location>
</feature>
<dbReference type="Gramene" id="ONI26542">
    <property type="protein sequence ID" value="ONI26542"/>
    <property type="gene ID" value="PRUPE_1G030800"/>
</dbReference>
<evidence type="ECO:0000256" key="2">
    <source>
        <dbReference type="SAM" id="MobiDB-lite"/>
    </source>
</evidence>
<dbReference type="Gene3D" id="3.90.70.200">
    <property type="entry name" value="Plus-3 domain"/>
    <property type="match status" value="1"/>
</dbReference>
<dbReference type="Pfam" id="PF03126">
    <property type="entry name" value="Plus-3"/>
    <property type="match status" value="1"/>
</dbReference>
<feature type="region of interest" description="Disordered" evidence="2">
    <location>
        <begin position="522"/>
        <end position="598"/>
    </location>
</feature>
<reference evidence="5" key="2">
    <citation type="submission" date="2016-12" db="EMBL/GenBank/DDBJ databases">
        <title>WGS assembly of Prunus persica.</title>
        <authorList>
            <person name="Verde I."/>
            <person name="Jenkins J."/>
            <person name="Dondini L."/>
            <person name="Micali S."/>
            <person name="Pagliarani G."/>
            <person name="Vendramin E."/>
            <person name="Paris R."/>
            <person name="Aramini V."/>
            <person name="Gazza L."/>
            <person name="Rossini L."/>
            <person name="Bassi D."/>
            <person name="Troggio M."/>
            <person name="Shu S."/>
            <person name="Grimwood J.H."/>
            <person name="Tartarini S."/>
            <person name="Dettori M.T."/>
            <person name="Schmutz J."/>
        </authorList>
    </citation>
    <scope>NUCLEOTIDE SEQUENCE</scope>
</reference>
<dbReference type="AlphaFoldDB" id="A0A251QSV8"/>
<dbReference type="PROSITE" id="PS51360">
    <property type="entry name" value="PLUS3"/>
    <property type="match status" value="1"/>
</dbReference>
<feature type="region of interest" description="Disordered" evidence="2">
    <location>
        <begin position="62"/>
        <end position="113"/>
    </location>
</feature>
<dbReference type="InterPro" id="IPR036875">
    <property type="entry name" value="Znf_CCHC_sf"/>
</dbReference>
<dbReference type="PANTHER" id="PTHR38940">
    <property type="entry name" value="PLUS3 DOMAIN-CONTAINING PROTEIN"/>
    <property type="match status" value="1"/>
</dbReference>
<dbReference type="PROSITE" id="PS50158">
    <property type="entry name" value="ZF_CCHC"/>
    <property type="match status" value="1"/>
</dbReference>
<dbReference type="EMBL" id="CM007651">
    <property type="protein sequence ID" value="ONI26542.1"/>
    <property type="molecule type" value="Genomic_DNA"/>
</dbReference>
<feature type="region of interest" description="Disordered" evidence="2">
    <location>
        <begin position="230"/>
        <end position="254"/>
    </location>
</feature>
<dbReference type="SMART" id="SM00343">
    <property type="entry name" value="ZnF_C2HC"/>
    <property type="match status" value="2"/>
</dbReference>
<dbReference type="EMBL" id="CM007651">
    <property type="protein sequence ID" value="ONI26540.1"/>
    <property type="molecule type" value="Genomic_DNA"/>
</dbReference>
<dbReference type="STRING" id="3760.A0A251QSV8"/>
<keyword evidence="1" id="KW-0863">Zinc-finger</keyword>
<evidence type="ECO:0000259" key="3">
    <source>
        <dbReference type="PROSITE" id="PS50158"/>
    </source>
</evidence>
<gene>
    <name evidence="5" type="ORF">PRUPE_1G030800</name>
</gene>
<evidence type="ECO:0000313" key="6">
    <source>
        <dbReference type="Proteomes" id="UP000006882"/>
    </source>
</evidence>
<dbReference type="Gene3D" id="4.10.60.10">
    <property type="entry name" value="Zinc finger, CCHC-type"/>
    <property type="match status" value="1"/>
</dbReference>
<dbReference type="EMBL" id="CM007651">
    <property type="protein sequence ID" value="ONI26541.1"/>
    <property type="molecule type" value="Genomic_DNA"/>
</dbReference>
<dbReference type="SMART" id="SM00719">
    <property type="entry name" value="Plus3"/>
    <property type="match status" value="1"/>
</dbReference>
<feature type="domain" description="Plus3" evidence="4">
    <location>
        <begin position="905"/>
        <end position="1033"/>
    </location>
</feature>
<evidence type="ECO:0008006" key="7">
    <source>
        <dbReference type="Google" id="ProtNLM"/>
    </source>
</evidence>
<dbReference type="InterPro" id="IPR036128">
    <property type="entry name" value="Plus3-like_sf"/>
</dbReference>
<organism evidence="5 6">
    <name type="scientific">Prunus persica</name>
    <name type="common">Peach</name>
    <name type="synonym">Amygdalus persica</name>
    <dbReference type="NCBI Taxonomy" id="3760"/>
    <lineage>
        <taxon>Eukaryota</taxon>
        <taxon>Viridiplantae</taxon>
        <taxon>Streptophyta</taxon>
        <taxon>Embryophyta</taxon>
        <taxon>Tracheophyta</taxon>
        <taxon>Spermatophyta</taxon>
        <taxon>Magnoliopsida</taxon>
        <taxon>eudicotyledons</taxon>
        <taxon>Gunneridae</taxon>
        <taxon>Pentapetalae</taxon>
        <taxon>rosids</taxon>
        <taxon>fabids</taxon>
        <taxon>Rosales</taxon>
        <taxon>Rosaceae</taxon>
        <taxon>Amygdaloideae</taxon>
        <taxon>Amygdaleae</taxon>
        <taxon>Prunus</taxon>
    </lineage>
</organism>
<dbReference type="EMBL" id="CM007651">
    <property type="protein sequence ID" value="ONI26539.1"/>
    <property type="molecule type" value="Genomic_DNA"/>
</dbReference>
<dbReference type="InterPro" id="IPR004343">
    <property type="entry name" value="Plus-3_dom"/>
</dbReference>
<sequence>MDVDNENIEPGTDLGLALGYSNQCIQRILHGVSGAGANAGSRIHMTFVAAEPLSELVWSKDKGPSNVTLSPPQSNTGGRSSTDKPIDEENFITPQTSSHLRSEAACKDMTMSPTSDAGIMPACGSSCEHETGTGGNVEEVKAAVEVSVPYNQEGIYPPVNFQVDEIPETRENDFPTLSGNVDREGADILLIESDQILPFVEQNEPLLGDPDGGDRHADVGNQKMEMDLVSTSEVHPVNESKASGAPVENQRPQGRRPLEKMEITAENDLQNLKSEHAYGAESQILGLESSPGVKDKFEQDVEVLPGNKSVLVKDSPTNSKIHKYQWKGKEKALSYGDLNGRMSEDEDDSHESVESCNSAGLFSLGKKRWNFEDEFIVGSKRFRKQIQETPTCISYIRQDSSFMNWMSSMVKGFSKSMQDEAPSLALTLAHPDHGHAHSDKKLITCNKNQDAGLKNIGFQSIFQSLYCPKAEQQEARMLNDNHQIGEISAELESNTTPKAFHGEKINLSRVLLSVGKFKKSSSGNEVRSAARTKSSSEKAAGIQEKGNTNSAEEKNPCNFRFHKNKDRASSNSSLGKRKKKSVEDVESSLQSEGKTTDKFGRRSALLESLWITRFTQKTPAPSLILNRYIQSTDGVLECSDDRKNVGDKEQSAEDLVIVIGNDPQNCVADNEGSSAFNNKGQNDQKSMSKFNPIFPSPKFRGSEAMASSFARRLDALKHITPSGATGNAAYGNMTCFFCGRKGHHLRECSEITDTELQELLSKCKSYNGAEHLPSFCIRCSRCSHWATACPNAPSMGESQLDCNVSCLDYYCSQSEMKHNSRNDVKLLTGKESEFQSSVAHTLFDEDDSRIEADLNLSWKTNKMIVSKKMRSHPNSVKEYSSSSLGENKLMPLSKFVNAQISDVPKGIFDSVRRLRLSRTDVVKWMNSHTSLSQLEGFFLRLRLGKWEEGLGGTGYYVSCITGSQRETCPQNVDSIAVVVGGIKCLVKSQYVSNHDFLEDELKAWWSATSKGNGKLPSEEDLREQVKRKTMLGLPAAETRNCSQLKIIYERLQGIYF</sequence>
<dbReference type="InterPro" id="IPR001878">
    <property type="entry name" value="Znf_CCHC"/>
</dbReference>
<proteinExistence type="predicted"/>
<dbReference type="SUPFAM" id="SSF159042">
    <property type="entry name" value="Plus3-like"/>
    <property type="match status" value="1"/>
</dbReference>
<dbReference type="Proteomes" id="UP000006882">
    <property type="component" value="Chromosome G1"/>
</dbReference>
<dbReference type="GO" id="GO:0008270">
    <property type="term" value="F:zinc ion binding"/>
    <property type="evidence" value="ECO:0007669"/>
    <property type="project" value="UniProtKB-KW"/>
</dbReference>
<name>A0A251QSV8_PRUPE</name>
<dbReference type="GO" id="GO:0003677">
    <property type="term" value="F:DNA binding"/>
    <property type="evidence" value="ECO:0007669"/>
    <property type="project" value="InterPro"/>
</dbReference>
<dbReference type="Gramene" id="ONI26540">
    <property type="protein sequence ID" value="ONI26540"/>
    <property type="gene ID" value="PRUPE_1G030800"/>
</dbReference>
<dbReference type="PANTHER" id="PTHR38940:SF4">
    <property type="entry name" value="OS01G0775100 PROTEIN"/>
    <property type="match status" value="1"/>
</dbReference>
<dbReference type="Gramene" id="ONI26543">
    <property type="protein sequence ID" value="ONI26543"/>
    <property type="gene ID" value="PRUPE_1G030800"/>
</dbReference>
<keyword evidence="1" id="KW-0862">Zinc</keyword>
<dbReference type="EMBL" id="CM007651">
    <property type="protein sequence ID" value="ONI26543.1"/>
    <property type="molecule type" value="Genomic_DNA"/>
</dbReference>
<keyword evidence="1" id="KW-0479">Metal-binding</keyword>
<protein>
    <recommendedName>
        <fullName evidence="7">CCHC-type domain-containing protein</fullName>
    </recommendedName>
</protein>
<feature type="domain" description="CCHC-type" evidence="3">
    <location>
        <begin position="735"/>
        <end position="750"/>
    </location>
</feature>
<dbReference type="SUPFAM" id="SSF57756">
    <property type="entry name" value="Retrovirus zinc finger-like domains"/>
    <property type="match status" value="1"/>
</dbReference>
<evidence type="ECO:0000256" key="1">
    <source>
        <dbReference type="PROSITE-ProRule" id="PRU00047"/>
    </source>
</evidence>